<reference evidence="1" key="1">
    <citation type="journal article" date="2020" name="Stud. Mycol.">
        <title>101 Dothideomycetes genomes: a test case for predicting lifestyles and emergence of pathogens.</title>
        <authorList>
            <person name="Haridas S."/>
            <person name="Albert R."/>
            <person name="Binder M."/>
            <person name="Bloem J."/>
            <person name="Labutti K."/>
            <person name="Salamov A."/>
            <person name="Andreopoulos B."/>
            <person name="Baker S."/>
            <person name="Barry K."/>
            <person name="Bills G."/>
            <person name="Bluhm B."/>
            <person name="Cannon C."/>
            <person name="Castanera R."/>
            <person name="Culley D."/>
            <person name="Daum C."/>
            <person name="Ezra D."/>
            <person name="Gonzalez J."/>
            <person name="Henrissat B."/>
            <person name="Kuo A."/>
            <person name="Liang C."/>
            <person name="Lipzen A."/>
            <person name="Lutzoni F."/>
            <person name="Magnuson J."/>
            <person name="Mondo S."/>
            <person name="Nolan M."/>
            <person name="Ohm R."/>
            <person name="Pangilinan J."/>
            <person name="Park H.-J."/>
            <person name="Ramirez L."/>
            <person name="Alfaro M."/>
            <person name="Sun H."/>
            <person name="Tritt A."/>
            <person name="Yoshinaga Y."/>
            <person name="Zwiers L.-H."/>
            <person name="Turgeon B."/>
            <person name="Goodwin S."/>
            <person name="Spatafora J."/>
            <person name="Crous P."/>
            <person name="Grigoriev I."/>
        </authorList>
    </citation>
    <scope>NUCLEOTIDE SEQUENCE</scope>
    <source>
        <strain evidence="1">CBS 627.86</strain>
    </source>
</reference>
<evidence type="ECO:0000313" key="2">
    <source>
        <dbReference type="Proteomes" id="UP000799770"/>
    </source>
</evidence>
<dbReference type="Proteomes" id="UP000799770">
    <property type="component" value="Unassembled WGS sequence"/>
</dbReference>
<accession>A0A6A5ZIV6</accession>
<protein>
    <submittedName>
        <fullName evidence="1">Uncharacterized protein</fullName>
    </submittedName>
</protein>
<sequence>MDLIRNCLHWFAPLDRNLEFLKNALAKDYPLTGPGWEKAMQNMHDLQEFFEGLGSLDDLYKTIEAYDRDLKRTARTDALLQKLVTPEAVRQGVAENRPCSYGYSQVHVLECGQAVYFGNTVACGPSCQGGSNGGPPMSCIMCDRRKNSRPYGKDLKRWHDLLRPPYMFLAREQSLVDLCGEPVYLDLRGSMILPREISRVALIRALESKLEKIVEEDIKNACTELGYDQQVTDEALRSFDTLLDCLSGFKGIPLRLAGIISIALAAKWHKKRCNEDALFGQLQVHYPDDYRVWSGNAQLLLFNRLAIKQIEEYIANAQPLNLKSYVRLPLKKTACRLWVLLNEHRIFDDGQLLQDWKAITCTCIEQALLSYHIQCKADDIAKIAGGALPVMALNMVHKKVTDFASNTNWARSLYFCRRAKSHVKEPASREVKDETSEEPILDYEIGLAHLRL</sequence>
<evidence type="ECO:0000313" key="1">
    <source>
        <dbReference type="EMBL" id="KAF2118777.1"/>
    </source>
</evidence>
<dbReference type="EMBL" id="ML977316">
    <property type="protein sequence ID" value="KAF2118777.1"/>
    <property type="molecule type" value="Genomic_DNA"/>
</dbReference>
<name>A0A6A5ZIV6_9PLEO</name>
<dbReference type="AlphaFoldDB" id="A0A6A5ZIV6"/>
<gene>
    <name evidence="1" type="ORF">BDV96DRAFT_596609</name>
</gene>
<organism evidence="1 2">
    <name type="scientific">Lophiotrema nucula</name>
    <dbReference type="NCBI Taxonomy" id="690887"/>
    <lineage>
        <taxon>Eukaryota</taxon>
        <taxon>Fungi</taxon>
        <taxon>Dikarya</taxon>
        <taxon>Ascomycota</taxon>
        <taxon>Pezizomycotina</taxon>
        <taxon>Dothideomycetes</taxon>
        <taxon>Pleosporomycetidae</taxon>
        <taxon>Pleosporales</taxon>
        <taxon>Lophiotremataceae</taxon>
        <taxon>Lophiotrema</taxon>
    </lineage>
</organism>
<keyword evidence="2" id="KW-1185">Reference proteome</keyword>
<proteinExistence type="predicted"/>